<gene>
    <name evidence="1" type="ORF">L6452_33628</name>
</gene>
<dbReference type="Proteomes" id="UP001055879">
    <property type="component" value="Linkage Group LG12"/>
</dbReference>
<comment type="caution">
    <text evidence="1">The sequence shown here is derived from an EMBL/GenBank/DDBJ whole genome shotgun (WGS) entry which is preliminary data.</text>
</comment>
<proteinExistence type="predicted"/>
<protein>
    <submittedName>
        <fullName evidence="1">Uncharacterized protein</fullName>
    </submittedName>
</protein>
<accession>A0ACB8YH62</accession>
<sequence length="135" mass="15095">MARGNKRFEVVMSGMAWELRSGYVVKSNNITGGPIHLFSTPKMETFRGHARKFEAIFSAISIPLRRLDFEDEIILSAISPRSTDSGFIAEDSKCLAHNSDLWSTLCYTTLLGSLRVERGLEAYYEMSSILVLGIV</sequence>
<evidence type="ECO:0000313" key="1">
    <source>
        <dbReference type="EMBL" id="KAI3684405.1"/>
    </source>
</evidence>
<reference evidence="2" key="1">
    <citation type="journal article" date="2022" name="Mol. Ecol. Resour.">
        <title>The genomes of chicory, endive, great burdock and yacon provide insights into Asteraceae palaeo-polyploidization history and plant inulin production.</title>
        <authorList>
            <person name="Fan W."/>
            <person name="Wang S."/>
            <person name="Wang H."/>
            <person name="Wang A."/>
            <person name="Jiang F."/>
            <person name="Liu H."/>
            <person name="Zhao H."/>
            <person name="Xu D."/>
            <person name="Zhang Y."/>
        </authorList>
    </citation>
    <scope>NUCLEOTIDE SEQUENCE [LARGE SCALE GENOMIC DNA]</scope>
    <source>
        <strain evidence="2">cv. Niubang</strain>
    </source>
</reference>
<evidence type="ECO:0000313" key="2">
    <source>
        <dbReference type="Proteomes" id="UP001055879"/>
    </source>
</evidence>
<name>A0ACB8YH62_ARCLA</name>
<keyword evidence="2" id="KW-1185">Reference proteome</keyword>
<reference evidence="1 2" key="2">
    <citation type="journal article" date="2022" name="Mol. Ecol. Resour.">
        <title>The genomes of chicory, endive, great burdock and yacon provide insights into Asteraceae paleo-polyploidization history and plant inulin production.</title>
        <authorList>
            <person name="Fan W."/>
            <person name="Wang S."/>
            <person name="Wang H."/>
            <person name="Wang A."/>
            <person name="Jiang F."/>
            <person name="Liu H."/>
            <person name="Zhao H."/>
            <person name="Xu D."/>
            <person name="Zhang Y."/>
        </authorList>
    </citation>
    <scope>NUCLEOTIDE SEQUENCE [LARGE SCALE GENOMIC DNA]</scope>
    <source>
        <strain evidence="2">cv. Niubang</strain>
    </source>
</reference>
<organism evidence="1 2">
    <name type="scientific">Arctium lappa</name>
    <name type="common">Greater burdock</name>
    <name type="synonym">Lappa major</name>
    <dbReference type="NCBI Taxonomy" id="4217"/>
    <lineage>
        <taxon>Eukaryota</taxon>
        <taxon>Viridiplantae</taxon>
        <taxon>Streptophyta</taxon>
        <taxon>Embryophyta</taxon>
        <taxon>Tracheophyta</taxon>
        <taxon>Spermatophyta</taxon>
        <taxon>Magnoliopsida</taxon>
        <taxon>eudicotyledons</taxon>
        <taxon>Gunneridae</taxon>
        <taxon>Pentapetalae</taxon>
        <taxon>asterids</taxon>
        <taxon>campanulids</taxon>
        <taxon>Asterales</taxon>
        <taxon>Asteraceae</taxon>
        <taxon>Carduoideae</taxon>
        <taxon>Cardueae</taxon>
        <taxon>Arctiinae</taxon>
        <taxon>Arctium</taxon>
    </lineage>
</organism>
<dbReference type="EMBL" id="CM042058">
    <property type="protein sequence ID" value="KAI3684405.1"/>
    <property type="molecule type" value="Genomic_DNA"/>
</dbReference>